<protein>
    <submittedName>
        <fullName evidence="2">Uncharacterized protein</fullName>
    </submittedName>
</protein>
<feature type="compositionally biased region" description="Polar residues" evidence="1">
    <location>
        <begin position="270"/>
        <end position="289"/>
    </location>
</feature>
<dbReference type="RefSeq" id="WP_025347807.1">
    <property type="nucleotide sequence ID" value="NZ_CP006850.1"/>
</dbReference>
<dbReference type="KEGG" id="nno:NONO_c14890"/>
<gene>
    <name evidence="2" type="ORF">NONO_c14890</name>
</gene>
<keyword evidence="3" id="KW-1185">Reference proteome</keyword>
<sequence length="289" mass="31781">MDWGLLLGYVNSLKWPVVVAGFGMYYRRHLVGLITRVRSGKLQAGSMSAEAEFEARTVQAAVDVETTVGTRRFEYAASTHTRVSAGLTAEAQVVPSNGKLVARDDFDAFDRLLTYLEHSSPGARWAALLSAGRRQNVREAQAALERFSRLGRTDVTSTNSAEALEETNRLLTRCVYRLRAIAEYEEPLWPGASPDSRRSWDQLQTLARDARMRPRTVTAVAAAEFDKAARSWAGEYAGRIKLLSDTAERLIRETFVDLPNSGPTDPGIDGSNSAEPTEVLNVQSQNASG</sequence>
<organism evidence="2 3">
    <name type="scientific">Nocardia nova SH22a</name>
    <dbReference type="NCBI Taxonomy" id="1415166"/>
    <lineage>
        <taxon>Bacteria</taxon>
        <taxon>Bacillati</taxon>
        <taxon>Actinomycetota</taxon>
        <taxon>Actinomycetes</taxon>
        <taxon>Mycobacteriales</taxon>
        <taxon>Nocardiaceae</taxon>
        <taxon>Nocardia</taxon>
    </lineage>
</organism>
<accession>W5TGB5</accession>
<dbReference type="Proteomes" id="UP000019150">
    <property type="component" value="Chromosome"/>
</dbReference>
<dbReference type="HOGENOM" id="CLU_962561_0_0_11"/>
<evidence type="ECO:0000313" key="3">
    <source>
        <dbReference type="Proteomes" id="UP000019150"/>
    </source>
</evidence>
<evidence type="ECO:0000313" key="2">
    <source>
        <dbReference type="EMBL" id="AHH16291.1"/>
    </source>
</evidence>
<dbReference type="OrthoDB" id="9890661at2"/>
<name>W5TGB5_9NOCA</name>
<evidence type="ECO:0000256" key="1">
    <source>
        <dbReference type="SAM" id="MobiDB-lite"/>
    </source>
</evidence>
<feature type="region of interest" description="Disordered" evidence="1">
    <location>
        <begin position="256"/>
        <end position="289"/>
    </location>
</feature>
<dbReference type="EMBL" id="CP006850">
    <property type="protein sequence ID" value="AHH16291.1"/>
    <property type="molecule type" value="Genomic_DNA"/>
</dbReference>
<proteinExistence type="predicted"/>
<dbReference type="AlphaFoldDB" id="W5TGB5"/>
<dbReference type="eggNOG" id="ENOG5032GHY">
    <property type="taxonomic scope" value="Bacteria"/>
</dbReference>
<reference evidence="2 3" key="1">
    <citation type="journal article" date="2014" name="Appl. Environ. Microbiol.">
        <title>Insights into the Microbial Degradation of Rubber and Gutta-Percha by Analysis of the Complete Genome of Nocardia nova SH22a.</title>
        <authorList>
            <person name="Luo Q."/>
            <person name="Hiessl S."/>
            <person name="Poehlein A."/>
            <person name="Daniel R."/>
            <person name="Steinbuchel A."/>
        </authorList>
    </citation>
    <scope>NUCLEOTIDE SEQUENCE [LARGE SCALE GENOMIC DNA]</scope>
    <source>
        <strain evidence="2">SH22a</strain>
    </source>
</reference>